<dbReference type="OrthoDB" id="10058437at2759"/>
<dbReference type="Proteomes" id="UP000518266">
    <property type="component" value="Unassembled WGS sequence"/>
</dbReference>
<feature type="domain" description="Pyrin" evidence="1">
    <location>
        <begin position="32"/>
        <end position="97"/>
    </location>
</feature>
<dbReference type="AlphaFoldDB" id="A0A7J5XTR7"/>
<comment type="caution">
    <text evidence="2">The sequence shown here is derived from an EMBL/GenBank/DDBJ whole genome shotgun (WGS) entry which is preliminary data.</text>
</comment>
<keyword evidence="3" id="KW-1185">Reference proteome</keyword>
<evidence type="ECO:0000313" key="3">
    <source>
        <dbReference type="Proteomes" id="UP000518266"/>
    </source>
</evidence>
<dbReference type="InterPro" id="IPR011029">
    <property type="entry name" value="DEATH-like_dom_sf"/>
</dbReference>
<name>A0A7J5XTR7_DISMA</name>
<dbReference type="Gene3D" id="1.10.533.10">
    <property type="entry name" value="Death Domain, Fas"/>
    <property type="match status" value="2"/>
</dbReference>
<dbReference type="SUPFAM" id="SSF47986">
    <property type="entry name" value="DEATH domain"/>
    <property type="match status" value="1"/>
</dbReference>
<evidence type="ECO:0000313" key="2">
    <source>
        <dbReference type="EMBL" id="KAF3839498.1"/>
    </source>
</evidence>
<sequence length="145" mass="16999">MVRTFSRTCVNMNKTVLKKMNRTDLVETMASVIELLLETLKDLTDQELQRFQRVLLIEIQSDKGYPDISPSQHRLLEMTTEAFERMNRTDLVERLSQSSSGPKTTMLAVKHLLLETLNDLRNEDLEKFKQTLDLIVSKKKPRYFH</sequence>
<organism evidence="2 3">
    <name type="scientific">Dissostichus mawsoni</name>
    <name type="common">Antarctic cod</name>
    <dbReference type="NCBI Taxonomy" id="36200"/>
    <lineage>
        <taxon>Eukaryota</taxon>
        <taxon>Metazoa</taxon>
        <taxon>Chordata</taxon>
        <taxon>Craniata</taxon>
        <taxon>Vertebrata</taxon>
        <taxon>Euteleostomi</taxon>
        <taxon>Actinopterygii</taxon>
        <taxon>Neopterygii</taxon>
        <taxon>Teleostei</taxon>
        <taxon>Neoteleostei</taxon>
        <taxon>Acanthomorphata</taxon>
        <taxon>Eupercaria</taxon>
        <taxon>Perciformes</taxon>
        <taxon>Notothenioidei</taxon>
        <taxon>Nototheniidae</taxon>
        <taxon>Dissostichus</taxon>
    </lineage>
</organism>
<gene>
    <name evidence="2" type="ORF">F7725_018215</name>
</gene>
<dbReference type="SMART" id="SM01289">
    <property type="entry name" value="PYRIN"/>
    <property type="match status" value="1"/>
</dbReference>
<accession>A0A7J5XTR7</accession>
<evidence type="ECO:0000259" key="1">
    <source>
        <dbReference type="SMART" id="SM01289"/>
    </source>
</evidence>
<dbReference type="InterPro" id="IPR004020">
    <property type="entry name" value="DAPIN"/>
</dbReference>
<reference evidence="2 3" key="1">
    <citation type="submission" date="2020-03" db="EMBL/GenBank/DDBJ databases">
        <title>Dissostichus mawsoni Genome sequencing and assembly.</title>
        <authorList>
            <person name="Park H."/>
        </authorList>
    </citation>
    <scope>NUCLEOTIDE SEQUENCE [LARGE SCALE GENOMIC DNA]</scope>
    <source>
        <strain evidence="2">DM0001</strain>
        <tissue evidence="2">Muscle</tissue>
    </source>
</reference>
<protein>
    <recommendedName>
        <fullName evidence="1">Pyrin domain-containing protein</fullName>
    </recommendedName>
</protein>
<proteinExistence type="predicted"/>
<dbReference type="EMBL" id="JAAKFY010000021">
    <property type="protein sequence ID" value="KAF3839498.1"/>
    <property type="molecule type" value="Genomic_DNA"/>
</dbReference>